<keyword evidence="1" id="KW-0378">Hydrolase</keyword>
<organism evidence="1">
    <name type="scientific">bioreactor metagenome</name>
    <dbReference type="NCBI Taxonomy" id="1076179"/>
    <lineage>
        <taxon>unclassified sequences</taxon>
        <taxon>metagenomes</taxon>
        <taxon>ecological metagenomes</taxon>
    </lineage>
</organism>
<reference evidence="1" key="1">
    <citation type="submission" date="2019-08" db="EMBL/GenBank/DDBJ databases">
        <authorList>
            <person name="Kucharzyk K."/>
            <person name="Murdoch R.W."/>
            <person name="Higgins S."/>
            <person name="Loffler F."/>
        </authorList>
    </citation>
    <scope>NUCLEOTIDE SEQUENCE</scope>
</reference>
<dbReference type="InterPro" id="IPR036187">
    <property type="entry name" value="DNA_mismatch_repair_MutS_sf"/>
</dbReference>
<sequence>MIQEKTFVTLEFDKILQLLKQHLASEIGLEFADKLRPAVSLKEAETLQEQTWEAESIYTRTGRTPITGFPDVREMVGRMHAALFLSTRELLSITAAMRASREAKEILQAGDENSLLCNLANRLTSHRSVEEEVARCILGEDEIADNASPELGRIRRQMKIVGERVREKLNNMLKSATTQKYLQEAVITI</sequence>
<keyword evidence="1" id="KW-0540">Nuclease</keyword>
<accession>A0A645CPA5</accession>
<dbReference type="GO" id="GO:0004519">
    <property type="term" value="F:endonuclease activity"/>
    <property type="evidence" value="ECO:0007669"/>
    <property type="project" value="UniProtKB-KW"/>
</dbReference>
<evidence type="ECO:0000313" key="1">
    <source>
        <dbReference type="EMBL" id="MPM78737.1"/>
    </source>
</evidence>
<dbReference type="EMBL" id="VSSQ01028852">
    <property type="protein sequence ID" value="MPM78737.1"/>
    <property type="molecule type" value="Genomic_DNA"/>
</dbReference>
<dbReference type="SUPFAM" id="SSF48334">
    <property type="entry name" value="DNA repair protein MutS, domain III"/>
    <property type="match status" value="1"/>
</dbReference>
<gene>
    <name evidence="1" type="primary">mutS2_48</name>
    <name evidence="1" type="ORF">SDC9_125748</name>
</gene>
<proteinExistence type="predicted"/>
<dbReference type="GO" id="GO:0016787">
    <property type="term" value="F:hydrolase activity"/>
    <property type="evidence" value="ECO:0007669"/>
    <property type="project" value="UniProtKB-KW"/>
</dbReference>
<protein>
    <submittedName>
        <fullName evidence="1">Endonuclease MutS2</fullName>
        <ecNumber evidence="1">3.1.-.-</ecNumber>
    </submittedName>
</protein>
<dbReference type="EC" id="3.1.-.-" evidence="1"/>
<keyword evidence="1" id="KW-0255">Endonuclease</keyword>
<name>A0A645CPA5_9ZZZZ</name>
<dbReference type="AlphaFoldDB" id="A0A645CPA5"/>
<comment type="caution">
    <text evidence="1">The sequence shown here is derived from an EMBL/GenBank/DDBJ whole genome shotgun (WGS) entry which is preliminary data.</text>
</comment>